<comment type="caution">
    <text evidence="2">The sequence shown here is derived from an EMBL/GenBank/DDBJ whole genome shotgun (WGS) entry which is preliminary data.</text>
</comment>
<organism evidence="2 3">
    <name type="scientific">Dermatophagoides farinae</name>
    <name type="common">American house dust mite</name>
    <dbReference type="NCBI Taxonomy" id="6954"/>
    <lineage>
        <taxon>Eukaryota</taxon>
        <taxon>Metazoa</taxon>
        <taxon>Ecdysozoa</taxon>
        <taxon>Arthropoda</taxon>
        <taxon>Chelicerata</taxon>
        <taxon>Arachnida</taxon>
        <taxon>Acari</taxon>
        <taxon>Acariformes</taxon>
        <taxon>Sarcoptiformes</taxon>
        <taxon>Astigmata</taxon>
        <taxon>Psoroptidia</taxon>
        <taxon>Analgoidea</taxon>
        <taxon>Pyroglyphidae</taxon>
        <taxon>Dermatophagoidinae</taxon>
        <taxon>Dermatophagoides</taxon>
    </lineage>
</organism>
<evidence type="ECO:0000313" key="2">
    <source>
        <dbReference type="EMBL" id="KAH9528059.1"/>
    </source>
</evidence>
<dbReference type="EMBL" id="ASGP02000001">
    <property type="protein sequence ID" value="KAH9528059.1"/>
    <property type="molecule type" value="Genomic_DNA"/>
</dbReference>
<keyword evidence="3" id="KW-1185">Reference proteome</keyword>
<keyword evidence="1" id="KW-0472">Membrane</keyword>
<keyword evidence="1" id="KW-0812">Transmembrane</keyword>
<sequence>MIQDILRTYEDSIIQMNMVKKKNRKILIKIFFAIVIFHFAKTRSKLPVLTINDNMALDNE</sequence>
<evidence type="ECO:0000313" key="3">
    <source>
        <dbReference type="Proteomes" id="UP000790347"/>
    </source>
</evidence>
<evidence type="ECO:0000256" key="1">
    <source>
        <dbReference type="SAM" id="Phobius"/>
    </source>
</evidence>
<dbReference type="Proteomes" id="UP000790347">
    <property type="component" value="Unassembled WGS sequence"/>
</dbReference>
<keyword evidence="1" id="KW-1133">Transmembrane helix</keyword>
<gene>
    <name evidence="2" type="ORF">DERF_002032</name>
</gene>
<name>A0A922IEX9_DERFA</name>
<accession>A0A922IEX9</accession>
<feature type="transmembrane region" description="Helical" evidence="1">
    <location>
        <begin position="26"/>
        <end position="42"/>
    </location>
</feature>
<dbReference type="AlphaFoldDB" id="A0A922IEX9"/>
<reference evidence="2" key="1">
    <citation type="submission" date="2013-05" db="EMBL/GenBank/DDBJ databases">
        <authorList>
            <person name="Yim A.K.Y."/>
            <person name="Chan T.F."/>
            <person name="Ji K.M."/>
            <person name="Liu X.Y."/>
            <person name="Zhou J.W."/>
            <person name="Li R.Q."/>
            <person name="Yang K.Y."/>
            <person name="Li J."/>
            <person name="Li M."/>
            <person name="Law P.T.W."/>
            <person name="Wu Y.L."/>
            <person name="Cai Z.L."/>
            <person name="Qin H."/>
            <person name="Bao Y."/>
            <person name="Leung R.K.K."/>
            <person name="Ng P.K.S."/>
            <person name="Zou J."/>
            <person name="Zhong X.J."/>
            <person name="Ran P.X."/>
            <person name="Zhong N.S."/>
            <person name="Liu Z.G."/>
            <person name="Tsui S.K.W."/>
        </authorList>
    </citation>
    <scope>NUCLEOTIDE SEQUENCE</scope>
    <source>
        <strain evidence="2">Derf</strain>
        <tissue evidence="2">Whole organism</tissue>
    </source>
</reference>
<proteinExistence type="predicted"/>
<reference evidence="2" key="2">
    <citation type="journal article" date="2022" name="Res Sq">
        <title>Comparative Genomics Reveals Insights into the Divergent Evolution of Astigmatic Mites and Household Pest Adaptations.</title>
        <authorList>
            <person name="Xiong Q."/>
            <person name="Wan A.T.-Y."/>
            <person name="Liu X.-Y."/>
            <person name="Fung C.S.-H."/>
            <person name="Xiao X."/>
            <person name="Malainual N."/>
            <person name="Hou J."/>
            <person name="Wang L."/>
            <person name="Wang M."/>
            <person name="Yang K."/>
            <person name="Cui Y."/>
            <person name="Leung E."/>
            <person name="Nong W."/>
            <person name="Shin S.-K."/>
            <person name="Au S."/>
            <person name="Jeong K.Y."/>
            <person name="Chew F.T."/>
            <person name="Hui J."/>
            <person name="Leung T.F."/>
            <person name="Tungtrongchitr A."/>
            <person name="Zhong N."/>
            <person name="Liu Z."/>
            <person name="Tsui S."/>
        </authorList>
    </citation>
    <scope>NUCLEOTIDE SEQUENCE</scope>
    <source>
        <strain evidence="2">Derf</strain>
        <tissue evidence="2">Whole organism</tissue>
    </source>
</reference>
<protein>
    <submittedName>
        <fullName evidence="2">Uncharacterized protein</fullName>
    </submittedName>
</protein>